<dbReference type="Pfam" id="PF24758">
    <property type="entry name" value="LRR_At5g56370"/>
    <property type="match status" value="1"/>
</dbReference>
<dbReference type="CDD" id="cd22160">
    <property type="entry name" value="F-box_AtFBL13-like"/>
    <property type="match status" value="1"/>
</dbReference>
<dbReference type="PANTHER" id="PTHR31896">
    <property type="entry name" value="FAMILY REGULATORY PROTEIN, PUTATIVE (AFU_ORTHOLOGUE AFUA_3G14730)-RELATED"/>
    <property type="match status" value="1"/>
</dbReference>
<dbReference type="InterPro" id="IPR055411">
    <property type="entry name" value="LRR_FXL15/At3g58940/PEG3-like"/>
</dbReference>
<feature type="domain" description="FBD" evidence="3">
    <location>
        <begin position="335"/>
        <end position="368"/>
    </location>
</feature>
<dbReference type="PANTHER" id="PTHR31896:SF37">
    <property type="entry name" value="OS07G0142700 PROTEIN"/>
    <property type="match status" value="1"/>
</dbReference>
<dbReference type="SUPFAM" id="SSF81383">
    <property type="entry name" value="F-box domain"/>
    <property type="match status" value="1"/>
</dbReference>
<dbReference type="InterPro" id="IPR053781">
    <property type="entry name" value="F-box_AtFBL13-like"/>
</dbReference>
<keyword evidence="1" id="KW-0808">Transferase</keyword>
<dbReference type="InterPro" id="IPR051283">
    <property type="entry name" value="Sec_Metabolite_Acyltrans"/>
</dbReference>
<feature type="domain" description="F-box/LRR-repeat protein 15/At3g58940/PEG3-like LRR" evidence="4">
    <location>
        <begin position="102"/>
        <end position="248"/>
    </location>
</feature>
<dbReference type="GO" id="GO:0050734">
    <property type="term" value="F:hydroxycinnamoyltransferase activity"/>
    <property type="evidence" value="ECO:0007669"/>
    <property type="project" value="UniProtKB-ARBA"/>
</dbReference>
<dbReference type="OrthoDB" id="693760at2759"/>
<dbReference type="Proteomes" id="UP000479710">
    <property type="component" value="Unassembled WGS sequence"/>
</dbReference>
<dbReference type="Pfam" id="PF08387">
    <property type="entry name" value="FBD"/>
    <property type="match status" value="1"/>
</dbReference>
<organism evidence="5 6">
    <name type="scientific">Oryza meyeriana var. granulata</name>
    <dbReference type="NCBI Taxonomy" id="110450"/>
    <lineage>
        <taxon>Eukaryota</taxon>
        <taxon>Viridiplantae</taxon>
        <taxon>Streptophyta</taxon>
        <taxon>Embryophyta</taxon>
        <taxon>Tracheophyta</taxon>
        <taxon>Spermatophyta</taxon>
        <taxon>Magnoliopsida</taxon>
        <taxon>Liliopsida</taxon>
        <taxon>Poales</taxon>
        <taxon>Poaceae</taxon>
        <taxon>BOP clade</taxon>
        <taxon>Oryzoideae</taxon>
        <taxon>Oryzeae</taxon>
        <taxon>Oryzinae</taxon>
        <taxon>Oryza</taxon>
        <taxon>Oryza meyeriana</taxon>
    </lineage>
</organism>
<evidence type="ECO:0000313" key="5">
    <source>
        <dbReference type="EMBL" id="KAF0905616.1"/>
    </source>
</evidence>
<name>A0A6G1CZL8_9ORYZ</name>
<dbReference type="InterPro" id="IPR036047">
    <property type="entry name" value="F-box-like_dom_sf"/>
</dbReference>
<evidence type="ECO:0000313" key="6">
    <source>
        <dbReference type="Proteomes" id="UP000479710"/>
    </source>
</evidence>
<comment type="caution">
    <text evidence="5">The sequence shown here is derived from an EMBL/GenBank/DDBJ whole genome shotgun (WGS) entry which is preliminary data.</text>
</comment>
<gene>
    <name evidence="5" type="ORF">E2562_007402</name>
</gene>
<proteinExistence type="predicted"/>
<evidence type="ECO:0000259" key="3">
    <source>
        <dbReference type="Pfam" id="PF08387"/>
    </source>
</evidence>
<feature type="domain" description="F-box" evidence="2">
    <location>
        <begin position="27"/>
        <end position="64"/>
    </location>
</feature>
<dbReference type="EMBL" id="SPHZ02000007">
    <property type="protein sequence ID" value="KAF0905616.1"/>
    <property type="molecule type" value="Genomic_DNA"/>
</dbReference>
<evidence type="ECO:0000259" key="4">
    <source>
        <dbReference type="Pfam" id="PF24758"/>
    </source>
</evidence>
<dbReference type="InterPro" id="IPR006566">
    <property type="entry name" value="FBD"/>
</dbReference>
<reference evidence="5 6" key="1">
    <citation type="submission" date="2019-11" db="EMBL/GenBank/DDBJ databases">
        <title>Whole genome sequence of Oryza granulata.</title>
        <authorList>
            <person name="Li W."/>
        </authorList>
    </citation>
    <scope>NUCLEOTIDE SEQUENCE [LARGE SCALE GENOMIC DNA]</scope>
    <source>
        <strain evidence="6">cv. Menghai</strain>
        <tissue evidence="5">Leaf</tissue>
    </source>
</reference>
<accession>A0A6G1CZL8</accession>
<dbReference type="AlphaFoldDB" id="A0A6G1CZL8"/>
<evidence type="ECO:0000256" key="1">
    <source>
        <dbReference type="ARBA" id="ARBA00022679"/>
    </source>
</evidence>
<dbReference type="InterPro" id="IPR023213">
    <property type="entry name" value="CAT-like_dom_sf"/>
</dbReference>
<dbReference type="InterPro" id="IPR001810">
    <property type="entry name" value="F-box_dom"/>
</dbReference>
<dbReference type="Gene3D" id="3.30.559.10">
    <property type="entry name" value="Chloramphenicol acetyltransferase-like domain"/>
    <property type="match status" value="2"/>
</dbReference>
<sequence length="786" mass="84315">MEPGDGELAAKREKLSAAAGTGGEDRLSALPDDILIQILLRLGTACAAQTSILSRRWRLLWCLLPEFDFGPKADGYNIRAALAAHEVPSVRHLLVFATATGPCPIAEWLPVAARRLCGDLATSLSLNLGFLALAVPPSGVFAWLTDLSLHSVRFHGPCELGDAVSSPRFPSLKKLTIRNAQGLSNFIINSKSLLQIDLMSLNGLQQLSVVAPALEVLNVLFCFADASSRRQPVASISAPKLEILQWCDAFDPNSVQFGKMENLQWLGTYYFLVYGQEDSPHNHERLRLLQHFQFNAIPSLTLMLAYLPAEAECESDCFCDLPPNWTTDQLGLNFLHEVEITNLRGTEHEMAFVKRIFSWAAVLKEMTINFYYSITESTARELCKNAKGGTAADAHRPQCASAFPRATSQGLNQSSFTNGTVVGAAGIGGTVTAVTVGATAIGGTVSAGTVRTAGIDGNVTFGTPGTTGISSDVIGGTAGIAGTVTDLDDGVFPGFVYYHALSDGTAFWEFLNAWAEIARARLALARRRWSPDGGAAAPVVLPYVDLARLIARTTPPLLRERMLHSSAESLAALKERARQELLAAGDAAGAAAVTGFQALSSLLWRCVTRARRLAPDQEVVFRASVNNRGRLRPPLPAEYFGNSILATSTEAVPASELLARGHGWAAAAVGRAVAVHTDEVIRARAAETPSVSAFRLFDASGMFVSSSPRFDMYGCDFGWGKAVAARSGKANKYDGKVSLFPGREGGGSIDAEVELTPEHMAALEQDDEFWSAVKPDHLLLVNNNFP</sequence>
<protein>
    <submittedName>
        <fullName evidence="5">Uncharacterized protein</fullName>
    </submittedName>
</protein>
<keyword evidence="6" id="KW-1185">Reference proteome</keyword>
<dbReference type="Pfam" id="PF00646">
    <property type="entry name" value="F-box"/>
    <property type="match status" value="1"/>
</dbReference>
<evidence type="ECO:0000259" key="2">
    <source>
        <dbReference type="Pfam" id="PF00646"/>
    </source>
</evidence>
<dbReference type="Pfam" id="PF02458">
    <property type="entry name" value="Transferase"/>
    <property type="match status" value="1"/>
</dbReference>